<dbReference type="Pfam" id="PF23121">
    <property type="entry name" value="SPOC_AIPP2"/>
    <property type="match status" value="1"/>
</dbReference>
<sequence length="275" mass="30400">MSKADILKDCHDGAFMPFAVDCPKQSHCCSKPIDECVWSGLLRIGDKEYIALSGHLSTKSCEKVHNLSKSLSRVIEVTKQPRSKVWPKEWDRSSPTSDNIGLYLLPHKMRPDKHHEELLKEVMENDLALRAIVGDIEMLMFPSSLLPKRYQTFQMKHYLWGVFEPREVEALHQPDCTSGATAFAANATSTGIATDAAAPIPHGAAFAANAPSRPDSSSMGAPPGRMLAFIVKQTPRLEELIREMQLEGTLVMQGEIMSTGSWPGKFATVTQHGQT</sequence>
<keyword evidence="2" id="KW-0863">Zinc-finger</keyword>
<dbReference type="OrthoDB" id="787165at2759"/>
<evidence type="ECO:0000256" key="5">
    <source>
        <dbReference type="ARBA" id="ARBA00023163"/>
    </source>
</evidence>
<proteinExistence type="predicted"/>
<evidence type="ECO:0000256" key="1">
    <source>
        <dbReference type="ARBA" id="ARBA00022723"/>
    </source>
</evidence>
<dbReference type="Proteomes" id="UP000636709">
    <property type="component" value="Unassembled WGS sequence"/>
</dbReference>
<dbReference type="GO" id="GO:0140566">
    <property type="term" value="F:histone reader activity"/>
    <property type="evidence" value="ECO:0007669"/>
    <property type="project" value="InterPro"/>
</dbReference>
<keyword evidence="4" id="KW-0805">Transcription regulation</keyword>
<dbReference type="InterPro" id="IPR056280">
    <property type="entry name" value="AIPP2-like_SPOC"/>
</dbReference>
<evidence type="ECO:0000313" key="8">
    <source>
        <dbReference type="Proteomes" id="UP000636709"/>
    </source>
</evidence>
<keyword evidence="3" id="KW-0862">Zinc</keyword>
<evidence type="ECO:0000313" key="7">
    <source>
        <dbReference type="EMBL" id="KAF8663603.1"/>
    </source>
</evidence>
<evidence type="ECO:0000259" key="6">
    <source>
        <dbReference type="Pfam" id="PF23121"/>
    </source>
</evidence>
<comment type="caution">
    <text evidence="7">The sequence shown here is derived from an EMBL/GenBank/DDBJ whole genome shotgun (WGS) entry which is preliminary data.</text>
</comment>
<accession>A0A835E4S4</accession>
<protein>
    <recommendedName>
        <fullName evidence="6">AIPP2-like SPOC-like domain-containing protein</fullName>
    </recommendedName>
</protein>
<dbReference type="PANTHER" id="PTHR33304">
    <property type="match status" value="1"/>
</dbReference>
<evidence type="ECO:0000256" key="3">
    <source>
        <dbReference type="ARBA" id="ARBA00022833"/>
    </source>
</evidence>
<evidence type="ECO:0000256" key="2">
    <source>
        <dbReference type="ARBA" id="ARBA00022771"/>
    </source>
</evidence>
<keyword evidence="5" id="KW-0804">Transcription</keyword>
<keyword evidence="1" id="KW-0479">Metal-binding</keyword>
<feature type="domain" description="AIPP2-like SPOC-like" evidence="6">
    <location>
        <begin position="38"/>
        <end position="163"/>
    </location>
</feature>
<dbReference type="GO" id="GO:0008270">
    <property type="term" value="F:zinc ion binding"/>
    <property type="evidence" value="ECO:0007669"/>
    <property type="project" value="UniProtKB-KW"/>
</dbReference>
<reference evidence="7" key="1">
    <citation type="submission" date="2020-07" db="EMBL/GenBank/DDBJ databases">
        <title>Genome sequence and genetic diversity analysis of an under-domesticated orphan crop, white fonio (Digitaria exilis).</title>
        <authorList>
            <person name="Bennetzen J.L."/>
            <person name="Chen S."/>
            <person name="Ma X."/>
            <person name="Wang X."/>
            <person name="Yssel A.E.J."/>
            <person name="Chaluvadi S.R."/>
            <person name="Johnson M."/>
            <person name="Gangashetty P."/>
            <person name="Hamidou F."/>
            <person name="Sanogo M.D."/>
            <person name="Zwaenepoel A."/>
            <person name="Wallace J."/>
            <person name="Van De Peer Y."/>
            <person name="Van Deynze A."/>
        </authorList>
    </citation>
    <scope>NUCLEOTIDE SEQUENCE</scope>
    <source>
        <tissue evidence="7">Leaves</tissue>
    </source>
</reference>
<keyword evidence="8" id="KW-1185">Reference proteome</keyword>
<evidence type="ECO:0000256" key="4">
    <source>
        <dbReference type="ARBA" id="ARBA00023015"/>
    </source>
</evidence>
<organism evidence="7 8">
    <name type="scientific">Digitaria exilis</name>
    <dbReference type="NCBI Taxonomy" id="1010633"/>
    <lineage>
        <taxon>Eukaryota</taxon>
        <taxon>Viridiplantae</taxon>
        <taxon>Streptophyta</taxon>
        <taxon>Embryophyta</taxon>
        <taxon>Tracheophyta</taxon>
        <taxon>Spermatophyta</taxon>
        <taxon>Magnoliopsida</taxon>
        <taxon>Liliopsida</taxon>
        <taxon>Poales</taxon>
        <taxon>Poaceae</taxon>
        <taxon>PACMAD clade</taxon>
        <taxon>Panicoideae</taxon>
        <taxon>Panicodae</taxon>
        <taxon>Paniceae</taxon>
        <taxon>Anthephorinae</taxon>
        <taxon>Digitaria</taxon>
    </lineage>
</organism>
<name>A0A835E4S4_9POAL</name>
<dbReference type="PANTHER" id="PTHR33304:SF49">
    <property type="entry name" value="OS12G0161500 PROTEIN"/>
    <property type="match status" value="1"/>
</dbReference>
<dbReference type="InterPro" id="IPR049914">
    <property type="entry name" value="PHD1-3/5-6"/>
</dbReference>
<dbReference type="AlphaFoldDB" id="A0A835E4S4"/>
<gene>
    <name evidence="7" type="ORF">HU200_055325</name>
</gene>
<dbReference type="GO" id="GO:0034244">
    <property type="term" value="P:negative regulation of transcription elongation by RNA polymerase II"/>
    <property type="evidence" value="ECO:0007669"/>
    <property type="project" value="InterPro"/>
</dbReference>
<dbReference type="EMBL" id="JACEFO010002366">
    <property type="protein sequence ID" value="KAF8663603.1"/>
    <property type="molecule type" value="Genomic_DNA"/>
</dbReference>